<dbReference type="Gene3D" id="3.40.50.300">
    <property type="entry name" value="P-loop containing nucleotide triphosphate hydrolases"/>
    <property type="match status" value="1"/>
</dbReference>
<dbReference type="EMBL" id="MF101440">
    <property type="protein sequence ID" value="ARW65895.1"/>
    <property type="molecule type" value="Genomic_DNA"/>
</dbReference>
<feature type="domain" description="AAA+ ATPase" evidence="8">
    <location>
        <begin position="256"/>
        <end position="391"/>
    </location>
</feature>
<evidence type="ECO:0000313" key="9">
    <source>
        <dbReference type="EMBL" id="ARW65895.1"/>
    </source>
</evidence>
<dbReference type="SMART" id="SM00382">
    <property type="entry name" value="AAA"/>
    <property type="match status" value="1"/>
</dbReference>
<comment type="subcellular location">
    <subcellularLocation>
        <location evidence="1">Plastid</location>
        <location evidence="1">Chloroplast</location>
    </subcellularLocation>
</comment>
<evidence type="ECO:0000259" key="8">
    <source>
        <dbReference type="SMART" id="SM00382"/>
    </source>
</evidence>
<evidence type="ECO:0000256" key="6">
    <source>
        <dbReference type="ARBA" id="ARBA00038088"/>
    </source>
</evidence>
<evidence type="ECO:0000256" key="2">
    <source>
        <dbReference type="ARBA" id="ARBA00022528"/>
    </source>
</evidence>
<dbReference type="AlphaFoldDB" id="A0A1Z1MJA1"/>
<accession>A0A1Z1MJA1</accession>
<dbReference type="InterPro" id="IPR003959">
    <property type="entry name" value="ATPase_AAA_core"/>
</dbReference>
<evidence type="ECO:0000256" key="4">
    <source>
        <dbReference type="ARBA" id="ARBA00022741"/>
    </source>
</evidence>
<comment type="similarity">
    <text evidence="6">Belongs to the AAA ATPase family. Highly divergent.</text>
</comment>
<sequence length="487" mass="57217">MNFQKKIVMLLSSNNHITYIMTKEEDRLEYILKDISKKLFKENLYCWNFIDGYKNNPNYWEYGKKNPLEALEIIEKDESIQTRIFLLKDFYLFTNDTSINRKLKNLYILLKKRNKYIIISGTESNITKTLKEYITYIKMPLPNKEEIGMEITKFLTTKQNKYNTLIETFAVAYLGLSTNRIRKSISELMTYKKSEKEILKEILKEKEKIVQQESILELNNANKKIIEIGGLKYLKKWLKIRYLKCTNQALTYGLQATKGILLVGVQGTGKSLSARTISIEWNLPLLKLDISKIFTGILGESEKKMQGMIETCEQISPCILWIDEIDKIFMQRSNYYDSGTTSRITNIFLTWLSERKKSVFIIATANTINDLPIEMLRKGRFDEIFFVDLPNLMERINIFKIHLKQVRPLTWHTYNIYYLGKISRKFSGAEIEQVINEAMHIAFYEKREFTTNDIVKSIKYTIPLAKTEESNISKIRKWGYSGKVKIA</sequence>
<dbReference type="RefSeq" id="YP_009396709.1">
    <property type="nucleotide sequence ID" value="NC_035284.1"/>
</dbReference>
<dbReference type="GO" id="GO:0009507">
    <property type="term" value="C:chloroplast"/>
    <property type="evidence" value="ECO:0007669"/>
    <property type="project" value="UniProtKB-SubCell"/>
</dbReference>
<dbReference type="PANTHER" id="PTHR42960">
    <property type="entry name" value="YCF46 PROTEIN"/>
    <property type="match status" value="1"/>
</dbReference>
<keyword evidence="3 9" id="KW-0934">Plastid</keyword>
<keyword evidence="4" id="KW-0547">Nucleotide-binding</keyword>
<protein>
    <recommendedName>
        <fullName evidence="7">Uncharacterized AAA domain-containing protein ycf46</fullName>
    </recommendedName>
</protein>
<dbReference type="GO" id="GO:0016887">
    <property type="term" value="F:ATP hydrolysis activity"/>
    <property type="evidence" value="ECO:0007669"/>
    <property type="project" value="InterPro"/>
</dbReference>
<proteinExistence type="inferred from homology"/>
<dbReference type="Pfam" id="PF00004">
    <property type="entry name" value="AAA"/>
    <property type="match status" value="1"/>
</dbReference>
<organism evidence="9">
    <name type="scientific">Ophidocladus simpliciusculus</name>
    <dbReference type="NCBI Taxonomy" id="1261574"/>
    <lineage>
        <taxon>Eukaryota</taxon>
        <taxon>Rhodophyta</taxon>
        <taxon>Florideophyceae</taxon>
        <taxon>Rhodymeniophycidae</taxon>
        <taxon>Ceramiales</taxon>
        <taxon>Rhodomelaceae</taxon>
        <taxon>Herposiphonieae</taxon>
        <taxon>Ophidocladus</taxon>
    </lineage>
</organism>
<gene>
    <name evidence="9" type="primary">ycf46</name>
</gene>
<evidence type="ECO:0000256" key="3">
    <source>
        <dbReference type="ARBA" id="ARBA00022640"/>
    </source>
</evidence>
<keyword evidence="5" id="KW-0067">ATP-binding</keyword>
<dbReference type="InterPro" id="IPR003593">
    <property type="entry name" value="AAA+_ATPase"/>
</dbReference>
<dbReference type="InterPro" id="IPR027417">
    <property type="entry name" value="P-loop_NTPase"/>
</dbReference>
<dbReference type="SUPFAM" id="SSF52540">
    <property type="entry name" value="P-loop containing nucleoside triphosphate hydrolases"/>
    <property type="match status" value="1"/>
</dbReference>
<dbReference type="GO" id="GO:0005524">
    <property type="term" value="F:ATP binding"/>
    <property type="evidence" value="ECO:0007669"/>
    <property type="project" value="UniProtKB-KW"/>
</dbReference>
<dbReference type="InterPro" id="IPR052381">
    <property type="entry name" value="AAA_domain_protein"/>
</dbReference>
<evidence type="ECO:0000256" key="5">
    <source>
        <dbReference type="ARBA" id="ARBA00022840"/>
    </source>
</evidence>
<geneLocation type="chloroplast" evidence="9"/>
<evidence type="ECO:0000256" key="1">
    <source>
        <dbReference type="ARBA" id="ARBA00004229"/>
    </source>
</evidence>
<dbReference type="GeneID" id="33358953"/>
<dbReference type="PANTHER" id="PTHR42960:SF1">
    <property type="entry name" value="YCF46 PROTEIN"/>
    <property type="match status" value="1"/>
</dbReference>
<keyword evidence="2 9" id="KW-0150">Chloroplast</keyword>
<evidence type="ECO:0000256" key="7">
    <source>
        <dbReference type="ARBA" id="ARBA00040480"/>
    </source>
</evidence>
<dbReference type="Gene3D" id="1.10.8.60">
    <property type="match status" value="1"/>
</dbReference>
<reference evidence="9" key="1">
    <citation type="journal article" date="2017" name="J. Phycol.">
        <title>Analysis of chloroplast genomes and a supermatrix inform reclassification of the Rhodomelaceae (Rhodophyta).</title>
        <authorList>
            <person name="Diaz-Tapia P."/>
            <person name="Maggs C.A."/>
            <person name="West J.A."/>
            <person name="Verbruggen H."/>
        </authorList>
    </citation>
    <scope>NUCLEOTIDE SEQUENCE</scope>
    <source>
        <strain evidence="9">PD949</strain>
    </source>
</reference>
<name>A0A1Z1MJA1_9FLOR</name>